<keyword evidence="4 5" id="KW-0472">Membrane</keyword>
<feature type="domain" description="Major facilitator superfamily (MFS) profile" evidence="6">
    <location>
        <begin position="46"/>
        <end position="370"/>
    </location>
</feature>
<feature type="transmembrane region" description="Helical" evidence="5">
    <location>
        <begin position="77"/>
        <end position="99"/>
    </location>
</feature>
<dbReference type="InterPro" id="IPR036259">
    <property type="entry name" value="MFS_trans_sf"/>
</dbReference>
<evidence type="ECO:0000256" key="1">
    <source>
        <dbReference type="ARBA" id="ARBA00004141"/>
    </source>
</evidence>
<dbReference type="GO" id="GO:0000297">
    <property type="term" value="F:spermine transmembrane transporter activity"/>
    <property type="evidence" value="ECO:0007669"/>
    <property type="project" value="TreeGrafter"/>
</dbReference>
<feature type="transmembrane region" description="Helical" evidence="5">
    <location>
        <begin position="170"/>
        <end position="192"/>
    </location>
</feature>
<dbReference type="InterPro" id="IPR020846">
    <property type="entry name" value="MFS_dom"/>
</dbReference>
<feature type="transmembrane region" description="Helical" evidence="5">
    <location>
        <begin position="111"/>
        <end position="131"/>
    </location>
</feature>
<feature type="transmembrane region" description="Helical" evidence="5">
    <location>
        <begin position="204"/>
        <end position="221"/>
    </location>
</feature>
<dbReference type="PROSITE" id="PS50850">
    <property type="entry name" value="MFS"/>
    <property type="match status" value="1"/>
</dbReference>
<dbReference type="GO" id="GO:0005886">
    <property type="term" value="C:plasma membrane"/>
    <property type="evidence" value="ECO:0007669"/>
    <property type="project" value="TreeGrafter"/>
</dbReference>
<feature type="transmembrane region" description="Helical" evidence="5">
    <location>
        <begin position="269"/>
        <end position="291"/>
    </location>
</feature>
<organism evidence="7 8">
    <name type="scientific">Coleophoma crateriformis</name>
    <dbReference type="NCBI Taxonomy" id="565419"/>
    <lineage>
        <taxon>Eukaryota</taxon>
        <taxon>Fungi</taxon>
        <taxon>Dikarya</taxon>
        <taxon>Ascomycota</taxon>
        <taxon>Pezizomycotina</taxon>
        <taxon>Leotiomycetes</taxon>
        <taxon>Helotiales</taxon>
        <taxon>Dermateaceae</taxon>
        <taxon>Coleophoma</taxon>
    </lineage>
</organism>
<feature type="transmembrane region" description="Helical" evidence="5">
    <location>
        <begin position="137"/>
        <end position="158"/>
    </location>
</feature>
<accession>A0A3D8Q608</accession>
<proteinExistence type="predicted"/>
<gene>
    <name evidence="7" type="ORF">BP5796_12702</name>
</gene>
<evidence type="ECO:0000256" key="5">
    <source>
        <dbReference type="SAM" id="Phobius"/>
    </source>
</evidence>
<keyword evidence="2 5" id="KW-0812">Transmembrane</keyword>
<sequence>MFSISSKIGYSRGSVSSDGPLVSGVEIIEASIIGPRNWPKRTKVFMSLGGILAVFVATLGNSIYIGSVNGVQEHFHISLTLALSPITFYSLGFAFGPLVATATSEAFGRAIVYRTAIALALIFTVVSASAHSFATLAVGRFLAGAAVSPCLGATVAMLNDLWDLHTDKVGIVLSIIWGLSLIWAACLGPLIGEAIVQRTENWRWSMWLIAILLGFASPCLLRNHETYMPEILGRDVKKQGQAVLPRGNFGELLYVSMRRPLHMLIVEPIIFPTALLVAFSQAILFIFYVAYPLMLTTVYSFTPIEIGCAFLPMLIGTFFAFGILGVFNKKAQQSTKPPQLEHQLYPATIGSIMQPVALFWLAWSARPSVH</sequence>
<dbReference type="EMBL" id="PDLN01000023">
    <property type="protein sequence ID" value="RDW57252.1"/>
    <property type="molecule type" value="Genomic_DNA"/>
</dbReference>
<comment type="subcellular location">
    <subcellularLocation>
        <location evidence="1">Membrane</location>
        <topology evidence="1">Multi-pass membrane protein</topology>
    </subcellularLocation>
</comment>
<evidence type="ECO:0000256" key="3">
    <source>
        <dbReference type="ARBA" id="ARBA00022989"/>
    </source>
</evidence>
<dbReference type="InterPro" id="IPR011701">
    <property type="entry name" value="MFS"/>
</dbReference>
<dbReference type="Pfam" id="PF07690">
    <property type="entry name" value="MFS_1"/>
    <property type="match status" value="1"/>
</dbReference>
<reference evidence="7 8" key="1">
    <citation type="journal article" date="2018" name="IMA Fungus">
        <title>IMA Genome-F 9: Draft genome sequence of Annulohypoxylon stygium, Aspergillus mulundensis, Berkeleyomyces basicola (syn. Thielaviopsis basicola), Ceratocystis smalleyi, two Cercospora beticola strains, Coleophoma cylindrospora, Fusarium fracticaudum, Phialophora cf. hyalina, and Morchella septimelata.</title>
        <authorList>
            <person name="Wingfield B.D."/>
            <person name="Bills G.F."/>
            <person name="Dong Y."/>
            <person name="Huang W."/>
            <person name="Nel W.J."/>
            <person name="Swalarsk-Parry B.S."/>
            <person name="Vaghefi N."/>
            <person name="Wilken P.M."/>
            <person name="An Z."/>
            <person name="de Beer Z.W."/>
            <person name="De Vos L."/>
            <person name="Chen L."/>
            <person name="Duong T.A."/>
            <person name="Gao Y."/>
            <person name="Hammerbacher A."/>
            <person name="Kikkert J.R."/>
            <person name="Li Y."/>
            <person name="Li H."/>
            <person name="Li K."/>
            <person name="Li Q."/>
            <person name="Liu X."/>
            <person name="Ma X."/>
            <person name="Naidoo K."/>
            <person name="Pethybridge S.J."/>
            <person name="Sun J."/>
            <person name="Steenkamp E.T."/>
            <person name="van der Nest M.A."/>
            <person name="van Wyk S."/>
            <person name="Wingfield M.J."/>
            <person name="Xiong C."/>
            <person name="Yue Q."/>
            <person name="Zhang X."/>
        </authorList>
    </citation>
    <scope>NUCLEOTIDE SEQUENCE [LARGE SCALE GENOMIC DNA]</scope>
    <source>
        <strain evidence="7 8">BP5796</strain>
    </source>
</reference>
<dbReference type="PANTHER" id="PTHR23502">
    <property type="entry name" value="MAJOR FACILITATOR SUPERFAMILY"/>
    <property type="match status" value="1"/>
</dbReference>
<dbReference type="SUPFAM" id="SSF103473">
    <property type="entry name" value="MFS general substrate transporter"/>
    <property type="match status" value="1"/>
</dbReference>
<comment type="caution">
    <text evidence="7">The sequence shown here is derived from an EMBL/GenBank/DDBJ whole genome shotgun (WGS) entry which is preliminary data.</text>
</comment>
<dbReference type="GO" id="GO:0015606">
    <property type="term" value="F:spermidine transmembrane transporter activity"/>
    <property type="evidence" value="ECO:0007669"/>
    <property type="project" value="TreeGrafter"/>
</dbReference>
<name>A0A3D8Q608_9HELO</name>
<feature type="transmembrane region" description="Helical" evidence="5">
    <location>
        <begin position="44"/>
        <end position="65"/>
    </location>
</feature>
<evidence type="ECO:0000259" key="6">
    <source>
        <dbReference type="PROSITE" id="PS50850"/>
    </source>
</evidence>
<protein>
    <recommendedName>
        <fullName evidence="6">Major facilitator superfamily (MFS) profile domain-containing protein</fullName>
    </recommendedName>
</protein>
<evidence type="ECO:0000256" key="4">
    <source>
        <dbReference type="ARBA" id="ARBA00023136"/>
    </source>
</evidence>
<evidence type="ECO:0000313" key="7">
    <source>
        <dbReference type="EMBL" id="RDW57252.1"/>
    </source>
</evidence>
<evidence type="ECO:0000256" key="2">
    <source>
        <dbReference type="ARBA" id="ARBA00022692"/>
    </source>
</evidence>
<dbReference type="Proteomes" id="UP000256328">
    <property type="component" value="Unassembled WGS sequence"/>
</dbReference>
<feature type="transmembrane region" description="Helical" evidence="5">
    <location>
        <begin position="303"/>
        <end position="324"/>
    </location>
</feature>
<dbReference type="Gene3D" id="1.20.1720.10">
    <property type="entry name" value="Multidrug resistance protein D"/>
    <property type="match status" value="1"/>
</dbReference>
<dbReference type="OrthoDB" id="3936150at2759"/>
<evidence type="ECO:0000313" key="8">
    <source>
        <dbReference type="Proteomes" id="UP000256328"/>
    </source>
</evidence>
<dbReference type="AlphaFoldDB" id="A0A3D8Q608"/>
<keyword evidence="3 5" id="KW-1133">Transmembrane helix</keyword>
<dbReference type="PANTHER" id="PTHR23502:SF182">
    <property type="entry name" value="POLYAMINE TRANSPORTER, PUTATIVE-RELATED"/>
    <property type="match status" value="1"/>
</dbReference>
<keyword evidence="8" id="KW-1185">Reference proteome</keyword>